<organism evidence="1 2">
    <name type="scientific">Pseudofulvimonas gallinarii</name>
    <dbReference type="NCBI Taxonomy" id="634155"/>
    <lineage>
        <taxon>Bacteria</taxon>
        <taxon>Pseudomonadati</taxon>
        <taxon>Pseudomonadota</taxon>
        <taxon>Gammaproteobacteria</taxon>
        <taxon>Lysobacterales</taxon>
        <taxon>Rhodanobacteraceae</taxon>
        <taxon>Pseudofulvimonas</taxon>
    </lineage>
</organism>
<dbReference type="AlphaFoldDB" id="A0A4S3KV52"/>
<name>A0A4S3KV52_9GAMM</name>
<dbReference type="RefSeq" id="WP_123521235.1">
    <property type="nucleotide sequence ID" value="NZ_JBHLWF010000082.1"/>
</dbReference>
<evidence type="ECO:0008006" key="3">
    <source>
        <dbReference type="Google" id="ProtNLM"/>
    </source>
</evidence>
<dbReference type="EMBL" id="SMAF01000020">
    <property type="protein sequence ID" value="TCS95133.1"/>
    <property type="molecule type" value="Genomic_DNA"/>
</dbReference>
<keyword evidence="2" id="KW-1185">Reference proteome</keyword>
<comment type="caution">
    <text evidence="1">The sequence shown here is derived from an EMBL/GenBank/DDBJ whole genome shotgun (WGS) entry which is preliminary data.</text>
</comment>
<evidence type="ECO:0000313" key="2">
    <source>
        <dbReference type="Proteomes" id="UP000294599"/>
    </source>
</evidence>
<sequence>MKLKGRLAQLEARERAVHHHLAQARESAAALQAAAHSLPPKLVVGAGLTVGALLARLPAKTWSMPVAGLFVVGRHAAKLPVGRWLLLALTRQKRHWKRKLRGITAAAKARPGR</sequence>
<proteinExistence type="predicted"/>
<accession>A0A4S3KV52</accession>
<evidence type="ECO:0000313" key="1">
    <source>
        <dbReference type="EMBL" id="TCS95133.1"/>
    </source>
</evidence>
<protein>
    <recommendedName>
        <fullName evidence="3">YqjK-like protein</fullName>
    </recommendedName>
</protein>
<gene>
    <name evidence="1" type="ORF">EDC25_12022</name>
</gene>
<reference evidence="1 2" key="1">
    <citation type="submission" date="2019-03" db="EMBL/GenBank/DDBJ databases">
        <title>Genomic Encyclopedia of Type Strains, Phase IV (KMG-IV): sequencing the most valuable type-strain genomes for metagenomic binning, comparative biology and taxonomic classification.</title>
        <authorList>
            <person name="Goeker M."/>
        </authorList>
    </citation>
    <scope>NUCLEOTIDE SEQUENCE [LARGE SCALE GENOMIC DNA]</scope>
    <source>
        <strain evidence="1 2">DSM 21944</strain>
    </source>
</reference>
<dbReference type="Proteomes" id="UP000294599">
    <property type="component" value="Unassembled WGS sequence"/>
</dbReference>